<reference evidence="1 2" key="1">
    <citation type="journal article" date="2018" name="New Phytol.">
        <title>Phylogenomics of Endogonaceae and evolution of mycorrhizas within Mucoromycota.</title>
        <authorList>
            <person name="Chang Y."/>
            <person name="Desiro A."/>
            <person name="Na H."/>
            <person name="Sandor L."/>
            <person name="Lipzen A."/>
            <person name="Clum A."/>
            <person name="Barry K."/>
            <person name="Grigoriev I.V."/>
            <person name="Martin F.M."/>
            <person name="Stajich J.E."/>
            <person name="Smith M.E."/>
            <person name="Bonito G."/>
            <person name="Spatafora J.W."/>
        </authorList>
    </citation>
    <scope>NUCLEOTIDE SEQUENCE [LARGE SCALE GENOMIC DNA]</scope>
    <source>
        <strain evidence="1 2">AD002</strain>
    </source>
</reference>
<evidence type="ECO:0000313" key="2">
    <source>
        <dbReference type="Proteomes" id="UP000274822"/>
    </source>
</evidence>
<name>A0A433QYI2_9FUNG</name>
<evidence type="ECO:0000313" key="1">
    <source>
        <dbReference type="EMBL" id="RUS34824.1"/>
    </source>
</evidence>
<dbReference type="Proteomes" id="UP000274822">
    <property type="component" value="Unassembled WGS sequence"/>
</dbReference>
<organism evidence="1 2">
    <name type="scientific">Jimgerdemannia flammicorona</name>
    <dbReference type="NCBI Taxonomy" id="994334"/>
    <lineage>
        <taxon>Eukaryota</taxon>
        <taxon>Fungi</taxon>
        <taxon>Fungi incertae sedis</taxon>
        <taxon>Mucoromycota</taxon>
        <taxon>Mucoromycotina</taxon>
        <taxon>Endogonomycetes</taxon>
        <taxon>Endogonales</taxon>
        <taxon>Endogonaceae</taxon>
        <taxon>Jimgerdemannia</taxon>
    </lineage>
</organism>
<dbReference type="EMBL" id="RBNJ01000322">
    <property type="protein sequence ID" value="RUS34824.1"/>
    <property type="molecule type" value="Genomic_DNA"/>
</dbReference>
<gene>
    <name evidence="1" type="ORF">BC938DRAFT_478350</name>
</gene>
<protein>
    <submittedName>
        <fullName evidence="1">Uncharacterized protein</fullName>
    </submittedName>
</protein>
<proteinExistence type="predicted"/>
<sequence length="149" mass="15481">MAMAQPSTFYWRAGALLGKPKIVPYAANFDPGATAFGLGAFGAHALSKHVKLGHSGSIPADARCGIARHLVNPTKRPTRQSVRGPADTRGDDHILRVDLSAHRAVQVLGPDDAIGRDGRAGGMGGAVVVTGGALYILCFDVFCLASEFG</sequence>
<dbReference type="AlphaFoldDB" id="A0A433QYI2"/>
<keyword evidence="2" id="KW-1185">Reference proteome</keyword>
<accession>A0A433QYI2</accession>
<comment type="caution">
    <text evidence="1">The sequence shown here is derived from an EMBL/GenBank/DDBJ whole genome shotgun (WGS) entry which is preliminary data.</text>
</comment>